<keyword evidence="2" id="KW-0813">Transport</keyword>
<sequence>MKVLINIKYTYLTIIITIIAIVITLILNISIYLGLLVGLITASIIAFKNKYSLKEVFTMIIVGIKGALIVVVMMALIGILISIWMACGTIPTMIFYGFKYLSNTNIILAAFLASSAVSMVMGTALGAISTIGTVFLSLSVGLGIPLTPLVGAIVSGSYLGDRTSPMSSSVNLAAAITETNVIDNIKHMIATTLPVFFISTLLYWFIGNKLVSNTYDFTKIEAFEKLLFSNFKISLVSLIPPLLILISVVLLKTSIVKSIILGLAASIFIFLVRNGASFRDIINIGILGYYPENKQLTEIMSGGGFVSMKNVLLVIVVSTGLNGVLEGTQMITPVIENFTNNIKDVKNLIHKTALLCIAICAITCSQAITTIIPGQYLKRIYGKLSISRNTLVRTISDAGIVIVALIPWNINAILVSSIMKVPTLHYFPYAFLCYIFPVLTFIYPYFNIIRVKYDNNIASSPFNFKKSYDRKK</sequence>
<keyword evidence="4" id="KW-1003">Cell membrane</keyword>
<keyword evidence="12" id="KW-1185">Reference proteome</keyword>
<dbReference type="InterPro" id="IPR052180">
    <property type="entry name" value="NhaC_Na-H+_Antiporter"/>
</dbReference>
<feature type="transmembrane region" description="Helical" evidence="9">
    <location>
        <begin position="135"/>
        <end position="159"/>
    </location>
</feature>
<name>A0A1M6P3V6_PARC5</name>
<feature type="transmembrane region" description="Helical" evidence="9">
    <location>
        <begin position="106"/>
        <end position="128"/>
    </location>
</feature>
<gene>
    <name evidence="11" type="ORF">SAMN02745912_02003</name>
</gene>
<evidence type="ECO:0000256" key="2">
    <source>
        <dbReference type="ARBA" id="ARBA00022448"/>
    </source>
</evidence>
<dbReference type="Proteomes" id="UP000184465">
    <property type="component" value="Unassembled WGS sequence"/>
</dbReference>
<organism evidence="11 12">
    <name type="scientific">Paramaledivibacter caminithermalis (strain DSM 15212 / CIP 107654 / DViRD3)</name>
    <name type="common">Clostridium caminithermale</name>
    <dbReference type="NCBI Taxonomy" id="1121301"/>
    <lineage>
        <taxon>Bacteria</taxon>
        <taxon>Bacillati</taxon>
        <taxon>Bacillota</taxon>
        <taxon>Clostridia</taxon>
        <taxon>Peptostreptococcales</taxon>
        <taxon>Caminicellaceae</taxon>
        <taxon>Paramaledivibacter</taxon>
    </lineage>
</organism>
<dbReference type="AlphaFoldDB" id="A0A1M6P3V6"/>
<dbReference type="STRING" id="1121301.SAMN02745912_02003"/>
<keyword evidence="5 9" id="KW-0812">Transmembrane</keyword>
<dbReference type="RefSeq" id="WP_073149446.1">
    <property type="nucleotide sequence ID" value="NZ_FRAG01000021.1"/>
</dbReference>
<accession>A0A1M6P3V6</accession>
<evidence type="ECO:0000313" key="12">
    <source>
        <dbReference type="Proteomes" id="UP000184465"/>
    </source>
</evidence>
<protein>
    <submittedName>
        <fullName evidence="11">Na+:H+ antiporter, NhaC family</fullName>
    </submittedName>
</protein>
<evidence type="ECO:0000256" key="9">
    <source>
        <dbReference type="SAM" id="Phobius"/>
    </source>
</evidence>
<feature type="transmembrane region" description="Helical" evidence="9">
    <location>
        <begin position="425"/>
        <end position="446"/>
    </location>
</feature>
<evidence type="ECO:0000256" key="3">
    <source>
        <dbReference type="ARBA" id="ARBA00022449"/>
    </source>
</evidence>
<evidence type="ECO:0000256" key="8">
    <source>
        <dbReference type="ARBA" id="ARBA00038435"/>
    </source>
</evidence>
<dbReference type="GO" id="GO:0015297">
    <property type="term" value="F:antiporter activity"/>
    <property type="evidence" value="ECO:0007669"/>
    <property type="project" value="UniProtKB-KW"/>
</dbReference>
<evidence type="ECO:0000313" key="11">
    <source>
        <dbReference type="EMBL" id="SHK02604.1"/>
    </source>
</evidence>
<feature type="transmembrane region" description="Helical" evidence="9">
    <location>
        <begin position="352"/>
        <end position="377"/>
    </location>
</feature>
<dbReference type="PANTHER" id="PTHR33451">
    <property type="entry name" value="MALATE-2H(+)/NA(+)-LACTATE ANTIPORTER"/>
    <property type="match status" value="1"/>
</dbReference>
<keyword evidence="7 9" id="KW-0472">Membrane</keyword>
<evidence type="ECO:0000256" key="7">
    <source>
        <dbReference type="ARBA" id="ARBA00023136"/>
    </source>
</evidence>
<dbReference type="EMBL" id="FRAG01000021">
    <property type="protein sequence ID" value="SHK02604.1"/>
    <property type="molecule type" value="Genomic_DNA"/>
</dbReference>
<feature type="transmembrane region" description="Helical" evidence="9">
    <location>
        <begin position="398"/>
        <end position="419"/>
    </location>
</feature>
<feature type="transmembrane region" description="Helical" evidence="9">
    <location>
        <begin position="310"/>
        <end position="332"/>
    </location>
</feature>
<comment type="subcellular location">
    <subcellularLocation>
        <location evidence="1">Cell membrane</location>
        <topology evidence="1">Multi-pass membrane protein</topology>
    </subcellularLocation>
</comment>
<keyword evidence="3" id="KW-0050">Antiport</keyword>
<reference evidence="12" key="1">
    <citation type="submission" date="2016-11" db="EMBL/GenBank/DDBJ databases">
        <authorList>
            <person name="Varghese N."/>
            <person name="Submissions S."/>
        </authorList>
    </citation>
    <scope>NUCLEOTIDE SEQUENCE [LARGE SCALE GENOMIC DNA]</scope>
    <source>
        <strain evidence="12">DSM 15212 / CIP 107654 / DViRD3</strain>
    </source>
</reference>
<comment type="similarity">
    <text evidence="8">Belongs to the NhaC Na(+)/H(+) (TC 2.A.35) antiporter family.</text>
</comment>
<feature type="transmembrane region" description="Helical" evidence="9">
    <location>
        <begin position="255"/>
        <end position="272"/>
    </location>
</feature>
<evidence type="ECO:0000256" key="5">
    <source>
        <dbReference type="ARBA" id="ARBA00022692"/>
    </source>
</evidence>
<feature type="transmembrane region" description="Helical" evidence="9">
    <location>
        <begin position="57"/>
        <end position="86"/>
    </location>
</feature>
<feature type="transmembrane region" description="Helical" evidence="9">
    <location>
        <begin position="12"/>
        <end position="45"/>
    </location>
</feature>
<evidence type="ECO:0000259" key="10">
    <source>
        <dbReference type="Pfam" id="PF03553"/>
    </source>
</evidence>
<dbReference type="Pfam" id="PF03553">
    <property type="entry name" value="Na_H_antiporter"/>
    <property type="match status" value="1"/>
</dbReference>
<dbReference type="GO" id="GO:0005886">
    <property type="term" value="C:plasma membrane"/>
    <property type="evidence" value="ECO:0007669"/>
    <property type="project" value="UniProtKB-SubCell"/>
</dbReference>
<evidence type="ECO:0000256" key="1">
    <source>
        <dbReference type="ARBA" id="ARBA00004651"/>
    </source>
</evidence>
<dbReference type="OrthoDB" id="9762978at2"/>
<evidence type="ECO:0000256" key="6">
    <source>
        <dbReference type="ARBA" id="ARBA00022989"/>
    </source>
</evidence>
<feature type="domain" description="Na+/H+ antiporter NhaC-like C-terminal" evidence="10">
    <location>
        <begin position="157"/>
        <end position="447"/>
    </location>
</feature>
<dbReference type="PANTHER" id="PTHR33451:SF3">
    <property type="entry name" value="MALATE-2H(+)_NA(+)-LACTATE ANTIPORTER"/>
    <property type="match status" value="1"/>
</dbReference>
<feature type="transmembrane region" description="Helical" evidence="9">
    <location>
        <begin position="188"/>
        <end position="206"/>
    </location>
</feature>
<evidence type="ECO:0000256" key="4">
    <source>
        <dbReference type="ARBA" id="ARBA00022475"/>
    </source>
</evidence>
<dbReference type="InterPro" id="IPR018461">
    <property type="entry name" value="Na/H_Antiport_NhaC-like_C"/>
</dbReference>
<proteinExistence type="inferred from homology"/>
<keyword evidence="6 9" id="KW-1133">Transmembrane helix</keyword>
<feature type="transmembrane region" description="Helical" evidence="9">
    <location>
        <begin position="227"/>
        <end position="249"/>
    </location>
</feature>